<gene>
    <name evidence="1" type="ORF">UFOVP58_136</name>
</gene>
<organism evidence="1">
    <name type="scientific">uncultured Caudovirales phage</name>
    <dbReference type="NCBI Taxonomy" id="2100421"/>
    <lineage>
        <taxon>Viruses</taxon>
        <taxon>Duplodnaviria</taxon>
        <taxon>Heunggongvirae</taxon>
        <taxon>Uroviricota</taxon>
        <taxon>Caudoviricetes</taxon>
        <taxon>Peduoviridae</taxon>
        <taxon>Maltschvirus</taxon>
        <taxon>Maltschvirus maltsch</taxon>
    </lineage>
</organism>
<protein>
    <submittedName>
        <fullName evidence="1">Uncharacterized protein</fullName>
    </submittedName>
</protein>
<reference evidence="1" key="1">
    <citation type="submission" date="2020-04" db="EMBL/GenBank/DDBJ databases">
        <authorList>
            <person name="Chiriac C."/>
            <person name="Salcher M."/>
            <person name="Ghai R."/>
            <person name="Kavagutti S V."/>
        </authorList>
    </citation>
    <scope>NUCLEOTIDE SEQUENCE</scope>
</reference>
<evidence type="ECO:0000313" key="1">
    <source>
        <dbReference type="EMBL" id="CAB4125427.1"/>
    </source>
</evidence>
<dbReference type="EMBL" id="LR796186">
    <property type="protein sequence ID" value="CAB4125427.1"/>
    <property type="molecule type" value="Genomic_DNA"/>
</dbReference>
<sequence length="344" mass="34503">MSTILLRTATPVNAGETRLGAPLTLTQLDQNFINLNGDKYQLGSNPLFGAATLANATANFANTTLFGWHDAAPVAHTHSYNIGLNGQAVASASDVNIWGVGVYGAGFTAGTARSTGVLGDGKVSATGNVGAAVGVRGYANDTHAGGVNIGLYADASASTYTDATIPSGLLGNYALYMNSGDIRSIAAQNWTLVDNTASALAFHSVGKLDILKIVTTDGAEEVRSSGKISSSSPTAGIGYMTGAGGAVTQATSKATGVTLNAVTGTITLAAGATSSTTTTSFTLTNSAITATDIVVVNHRSVGSLGAYSFAVTPGAGSAVISIRSLTTLDELLVLQFAVIKSVVA</sequence>
<proteinExistence type="predicted"/>
<name>A0A6J5KWP6_9CAUD</name>
<accession>A0A6J5KWP6</accession>